<feature type="chain" id="PRO_5020488161" evidence="2">
    <location>
        <begin position="23"/>
        <end position="916"/>
    </location>
</feature>
<dbReference type="PANTHER" id="PTHR13743:SF162">
    <property type="entry name" value="NEUROBEACHIN"/>
    <property type="match status" value="1"/>
</dbReference>
<dbReference type="GO" id="GO:0016020">
    <property type="term" value="C:membrane"/>
    <property type="evidence" value="ECO:0007669"/>
    <property type="project" value="TreeGrafter"/>
</dbReference>
<comment type="caution">
    <text evidence="4">The sequence shown here is derived from an EMBL/GenBank/DDBJ whole genome shotgun (WGS) entry which is preliminary data.</text>
</comment>
<feature type="non-terminal residue" evidence="4">
    <location>
        <position position="1"/>
    </location>
</feature>
<dbReference type="SUPFAM" id="SSF48371">
    <property type="entry name" value="ARM repeat"/>
    <property type="match status" value="1"/>
</dbReference>
<feature type="compositionally biased region" description="Low complexity" evidence="1">
    <location>
        <begin position="879"/>
        <end position="894"/>
    </location>
</feature>
<feature type="non-terminal residue" evidence="4">
    <location>
        <position position="916"/>
    </location>
</feature>
<evidence type="ECO:0000313" key="5">
    <source>
        <dbReference type="Proteomes" id="UP000310200"/>
    </source>
</evidence>
<feature type="region of interest" description="Disordered" evidence="1">
    <location>
        <begin position="717"/>
        <end position="785"/>
    </location>
</feature>
<feature type="region of interest" description="Disordered" evidence="1">
    <location>
        <begin position="879"/>
        <end position="898"/>
    </location>
</feature>
<feature type="region of interest" description="Disordered" evidence="1">
    <location>
        <begin position="491"/>
        <end position="514"/>
    </location>
</feature>
<keyword evidence="2" id="KW-0732">Signal</keyword>
<feature type="compositionally biased region" description="Low complexity" evidence="1">
    <location>
        <begin position="577"/>
        <end position="591"/>
    </location>
</feature>
<keyword evidence="5" id="KW-1185">Reference proteome</keyword>
<gene>
    <name evidence="4" type="ORF">DBV15_12252</name>
</gene>
<feature type="domain" description="DUF4704" evidence="3">
    <location>
        <begin position="7"/>
        <end position="364"/>
    </location>
</feature>
<feature type="compositionally biased region" description="Basic and acidic residues" evidence="1">
    <location>
        <begin position="625"/>
        <end position="643"/>
    </location>
</feature>
<evidence type="ECO:0000313" key="4">
    <source>
        <dbReference type="EMBL" id="TGZ33107.1"/>
    </source>
</evidence>
<dbReference type="InterPro" id="IPR050865">
    <property type="entry name" value="BEACH_Domain"/>
</dbReference>
<dbReference type="InterPro" id="IPR016024">
    <property type="entry name" value="ARM-type_fold"/>
</dbReference>
<name>A0A4S2JFH9_9HYME</name>
<dbReference type="STRING" id="300112.A0A4S2JFH9"/>
<feature type="region of interest" description="Disordered" evidence="1">
    <location>
        <begin position="837"/>
        <end position="874"/>
    </location>
</feature>
<feature type="signal peptide" evidence="2">
    <location>
        <begin position="1"/>
        <end position="22"/>
    </location>
</feature>
<protein>
    <submittedName>
        <fullName evidence="4">Neurobeachin</fullName>
    </submittedName>
</protein>
<sequence length="916" mass="103017">LFYFSFLTWQLLDHVLFNPALWIYTPAPVQTRLYSYLATEFLSDTQIYSNVRRVSTVLQTVHTLKYYYWVANPRGKSGITPKGLDGPRPQQKDILAIRSYILLFLKQLIMIGNGVKDDELQSILNYLATMHEDENLHDVLQMLISLMSEHPSSMVPAFDAKQGVRTIFKILAAESQLIRLQALKLLGFFLSRSTHKRKYDVMSPHNLYTLLAERLLLNEETLSLPTYNVLYEIMTEHISQQILYARHPEPESHYRLENPMILKVVATLIRQSKQTEQLLEVKKLFLSDMTLLCNNNRENRRTVLQMSVWQEWLIAMAYIHPKNTEEQKISDMVYSLFRMLLHHAIKHEYGGWRVWVDTLAIVHSKVSYEEFKLQFAQMYEHYERQRSDNITDPELRQQRPISTISGWDQQHSISNGYNRPAAWGNQQNHEIQHMERNYKEFDSSEANDRLEESCSCDLNSIDNTESDGSPAIVKSRSETLDTLQSCEVVSLDSRLSDKPETPTTARETHTETPTILEEANSEAVSLPTTQETSEVISIESSSDFYSEVHKIESSSPDSMIVQDTLKKEEDTVPEKQSVAVTESVTESSSTEPTKESTEATVVESKGSKETVTDTNIPDTVSTTVDKVEDPPVADEEVKDKSTEENNVTTDDSNTPTNTEDSDKTAIAIENAADPVVSKGDADADTEEDTVPIVPSDETREPLTVKVIEKLQLESDREVIDSDTSEAYLTPTENQEISSEIKSRTSEGEKIDDDTVEKKEDISENRDITAETGENDAGETVKNPNCSTSIVESGEACTEKAVDLGSEKVEPVIVNSALSSDERAVDSLTEDKSAVINDNEDAEVNEKHSREPSTISTSVSDNKSDVPTTTGEVEVTDSVCSNSDVQSSVDNVTQVPNPKQQIPTISTVCDATKSLSD</sequence>
<evidence type="ECO:0000256" key="1">
    <source>
        <dbReference type="SAM" id="MobiDB-lite"/>
    </source>
</evidence>
<dbReference type="InterPro" id="IPR031570">
    <property type="entry name" value="NBEA/BDCP_DUF4704"/>
</dbReference>
<dbReference type="Pfam" id="PF15787">
    <property type="entry name" value="DUF4704"/>
    <property type="match status" value="1"/>
</dbReference>
<feature type="compositionally biased region" description="Basic and acidic residues" evidence="1">
    <location>
        <begin position="494"/>
        <end position="510"/>
    </location>
</feature>
<organism evidence="4 5">
    <name type="scientific">Temnothorax longispinosus</name>
    <dbReference type="NCBI Taxonomy" id="300112"/>
    <lineage>
        <taxon>Eukaryota</taxon>
        <taxon>Metazoa</taxon>
        <taxon>Ecdysozoa</taxon>
        <taxon>Arthropoda</taxon>
        <taxon>Hexapoda</taxon>
        <taxon>Insecta</taxon>
        <taxon>Pterygota</taxon>
        <taxon>Neoptera</taxon>
        <taxon>Endopterygota</taxon>
        <taxon>Hymenoptera</taxon>
        <taxon>Apocrita</taxon>
        <taxon>Aculeata</taxon>
        <taxon>Formicoidea</taxon>
        <taxon>Formicidae</taxon>
        <taxon>Myrmicinae</taxon>
        <taxon>Temnothorax</taxon>
    </lineage>
</organism>
<dbReference type="GO" id="GO:0019901">
    <property type="term" value="F:protein kinase binding"/>
    <property type="evidence" value="ECO:0007669"/>
    <property type="project" value="TreeGrafter"/>
</dbReference>
<reference evidence="4 5" key="1">
    <citation type="journal article" date="2019" name="Philos. Trans. R. Soc. Lond., B, Biol. Sci.">
        <title>Ant behaviour and brain gene expression of defending hosts depend on the ecological success of the intruding social parasite.</title>
        <authorList>
            <person name="Kaur R."/>
            <person name="Stoldt M."/>
            <person name="Jongepier E."/>
            <person name="Feldmeyer B."/>
            <person name="Menzel F."/>
            <person name="Bornberg-Bauer E."/>
            <person name="Foitzik S."/>
        </authorList>
    </citation>
    <scope>NUCLEOTIDE SEQUENCE [LARGE SCALE GENOMIC DNA]</scope>
    <source>
        <tissue evidence="4">Whole body</tissue>
    </source>
</reference>
<feature type="compositionally biased region" description="Polar residues" evidence="1">
    <location>
        <begin position="851"/>
        <end position="870"/>
    </location>
</feature>
<feature type="region of interest" description="Disordered" evidence="1">
    <location>
        <begin position="566"/>
        <end position="697"/>
    </location>
</feature>
<dbReference type="Proteomes" id="UP000310200">
    <property type="component" value="Unassembled WGS sequence"/>
</dbReference>
<feature type="compositionally biased region" description="Polar residues" evidence="1">
    <location>
        <begin position="724"/>
        <end position="737"/>
    </location>
</feature>
<evidence type="ECO:0000256" key="2">
    <source>
        <dbReference type="SAM" id="SignalP"/>
    </source>
</evidence>
<feature type="compositionally biased region" description="Basic and acidic residues" evidence="1">
    <location>
        <begin position="738"/>
        <end position="748"/>
    </location>
</feature>
<dbReference type="AlphaFoldDB" id="A0A4S2JFH9"/>
<dbReference type="GO" id="GO:0005829">
    <property type="term" value="C:cytosol"/>
    <property type="evidence" value="ECO:0007669"/>
    <property type="project" value="TreeGrafter"/>
</dbReference>
<dbReference type="EMBL" id="QBLH01003800">
    <property type="protein sequence ID" value="TGZ33107.1"/>
    <property type="molecule type" value="Genomic_DNA"/>
</dbReference>
<accession>A0A4S2JFH9</accession>
<feature type="compositionally biased region" description="Polar residues" evidence="1">
    <location>
        <begin position="612"/>
        <end position="624"/>
    </location>
</feature>
<feature type="compositionally biased region" description="Basic and acidic residues" evidence="1">
    <location>
        <begin position="755"/>
        <end position="768"/>
    </location>
</feature>
<dbReference type="GO" id="GO:0008104">
    <property type="term" value="P:intracellular protein localization"/>
    <property type="evidence" value="ECO:0007669"/>
    <property type="project" value="TreeGrafter"/>
</dbReference>
<feature type="compositionally biased region" description="Polar residues" evidence="1">
    <location>
        <begin position="644"/>
        <end position="658"/>
    </location>
</feature>
<dbReference type="PANTHER" id="PTHR13743">
    <property type="entry name" value="BEIGE/BEACH-RELATED"/>
    <property type="match status" value="1"/>
</dbReference>
<proteinExistence type="predicted"/>
<evidence type="ECO:0000259" key="3">
    <source>
        <dbReference type="Pfam" id="PF15787"/>
    </source>
</evidence>